<dbReference type="Proteomes" id="UP000032748">
    <property type="component" value="Chromosome"/>
</dbReference>
<accession>A0A0D5XUQ0</accession>
<dbReference type="PATRIC" id="fig|587753.10.peg.1355"/>
<feature type="region of interest" description="Disordered" evidence="1">
    <location>
        <begin position="1"/>
        <end position="38"/>
    </location>
</feature>
<gene>
    <name evidence="2" type="ORF">PCL1606_13610</name>
</gene>
<dbReference type="EMBL" id="CP011110">
    <property type="protein sequence ID" value="AKA22816.1"/>
    <property type="molecule type" value="Genomic_DNA"/>
</dbReference>
<proteinExistence type="predicted"/>
<dbReference type="KEGG" id="pcz:PCL1606_13610"/>
<reference evidence="2 3" key="1">
    <citation type="journal article" date="2015" name="Mol. Plant Microbe Interact.">
        <title>Comparative Genomic Analysis of Pseudomonas chlororaphis PCL1606 Reveals New Insight into Antifungal Compounds Involved in Biocontrol.</title>
        <authorList>
            <person name="Calderon C.E."/>
            <person name="Ramos C."/>
            <person name="de Vicente A."/>
            <person name="Cazorla F.M."/>
        </authorList>
    </citation>
    <scope>NUCLEOTIDE SEQUENCE [LARGE SCALE GENOMIC DNA]</scope>
    <source>
        <strain evidence="2 3">PCL1606</strain>
    </source>
</reference>
<dbReference type="AlphaFoldDB" id="A0A0D5XUQ0"/>
<sequence length="38" mass="4260">MARGGTISDTPRSLHRRQAWLLQKPSPPQACRSEACPR</sequence>
<name>A0A0D5XUQ0_9PSED</name>
<evidence type="ECO:0000313" key="2">
    <source>
        <dbReference type="EMBL" id="AKA22816.1"/>
    </source>
</evidence>
<organism evidence="2 3">
    <name type="scientific">Pseudomonas chlororaphis</name>
    <dbReference type="NCBI Taxonomy" id="587753"/>
    <lineage>
        <taxon>Bacteria</taxon>
        <taxon>Pseudomonadati</taxon>
        <taxon>Pseudomonadota</taxon>
        <taxon>Gammaproteobacteria</taxon>
        <taxon>Pseudomonadales</taxon>
        <taxon>Pseudomonadaceae</taxon>
        <taxon>Pseudomonas</taxon>
    </lineage>
</organism>
<evidence type="ECO:0000313" key="3">
    <source>
        <dbReference type="Proteomes" id="UP000032748"/>
    </source>
</evidence>
<protein>
    <submittedName>
        <fullName evidence="2">Uncharacterized protein</fullName>
    </submittedName>
</protein>
<evidence type="ECO:0000256" key="1">
    <source>
        <dbReference type="SAM" id="MobiDB-lite"/>
    </source>
</evidence>